<proteinExistence type="predicted"/>
<feature type="signal peptide" evidence="2">
    <location>
        <begin position="1"/>
        <end position="19"/>
    </location>
</feature>
<comment type="caution">
    <text evidence="4">The sequence shown here is derived from an EMBL/GenBank/DDBJ whole genome shotgun (WGS) entry which is preliminary data.</text>
</comment>
<evidence type="ECO:0000256" key="1">
    <source>
        <dbReference type="PROSITE-ProRule" id="PRU00076"/>
    </source>
</evidence>
<protein>
    <recommendedName>
        <fullName evidence="3">EGF-like domain-containing protein</fullName>
    </recommendedName>
</protein>
<name>A0AAV7JPW8_9METZ</name>
<comment type="caution">
    <text evidence="1">Lacks conserved residue(s) required for the propagation of feature annotation.</text>
</comment>
<dbReference type="Proteomes" id="UP001165289">
    <property type="component" value="Unassembled WGS sequence"/>
</dbReference>
<sequence>MRLLICIFALYIAIQTTKCNCPNSCGTNRTKICPIDASYRCVDGCEYCFCEPGSKYSSKLNKCVDINECSVEELVDLCTFDRPSDPGLCGENYTCTLSFINCSTASNPVCGNSNCKNLDGGYVCYCPDNLILIEGENGYTCQQVVCENGELVGSDNKCHPNPCHDNKCMGNGKCEFIDPPKFYCRCDTGYSGENCGNKKCPDEIEMFFEDEVEERREDWGSSTN</sequence>
<dbReference type="EMBL" id="JAKMXF010000309">
    <property type="protein sequence ID" value="KAI6650892.1"/>
    <property type="molecule type" value="Genomic_DNA"/>
</dbReference>
<dbReference type="Pfam" id="PF00008">
    <property type="entry name" value="EGF"/>
    <property type="match status" value="1"/>
</dbReference>
<feature type="chain" id="PRO_5043596979" description="EGF-like domain-containing protein" evidence="2">
    <location>
        <begin position="20"/>
        <end position="224"/>
    </location>
</feature>
<evidence type="ECO:0000313" key="4">
    <source>
        <dbReference type="EMBL" id="KAI6650892.1"/>
    </source>
</evidence>
<evidence type="ECO:0000313" key="5">
    <source>
        <dbReference type="Proteomes" id="UP001165289"/>
    </source>
</evidence>
<evidence type="ECO:0000259" key="3">
    <source>
        <dbReference type="PROSITE" id="PS50026"/>
    </source>
</evidence>
<dbReference type="PROSITE" id="PS00022">
    <property type="entry name" value="EGF_1"/>
    <property type="match status" value="1"/>
</dbReference>
<keyword evidence="1" id="KW-1015">Disulfide bond</keyword>
<dbReference type="SMART" id="SM00181">
    <property type="entry name" value="EGF"/>
    <property type="match status" value="2"/>
</dbReference>
<reference evidence="4 5" key="1">
    <citation type="journal article" date="2023" name="BMC Biol.">
        <title>The compact genome of the sponge Oopsacas minuta (Hexactinellida) is lacking key metazoan core genes.</title>
        <authorList>
            <person name="Santini S."/>
            <person name="Schenkelaars Q."/>
            <person name="Jourda C."/>
            <person name="Duchesne M."/>
            <person name="Belahbib H."/>
            <person name="Rocher C."/>
            <person name="Selva M."/>
            <person name="Riesgo A."/>
            <person name="Vervoort M."/>
            <person name="Leys S.P."/>
            <person name="Kodjabachian L."/>
            <person name="Le Bivic A."/>
            <person name="Borchiellini C."/>
            <person name="Claverie J.M."/>
            <person name="Renard E."/>
        </authorList>
    </citation>
    <scope>NUCLEOTIDE SEQUENCE [LARGE SCALE GENOMIC DNA]</scope>
    <source>
        <strain evidence="4">SPO-2</strain>
    </source>
</reference>
<evidence type="ECO:0000256" key="2">
    <source>
        <dbReference type="SAM" id="SignalP"/>
    </source>
</evidence>
<dbReference type="PROSITE" id="PS50026">
    <property type="entry name" value="EGF_3"/>
    <property type="match status" value="1"/>
</dbReference>
<dbReference type="AlphaFoldDB" id="A0AAV7JPW8"/>
<accession>A0AAV7JPW8</accession>
<keyword evidence="2" id="KW-0732">Signal</keyword>
<keyword evidence="1" id="KW-0245">EGF-like domain</keyword>
<dbReference type="PROSITE" id="PS01186">
    <property type="entry name" value="EGF_2"/>
    <property type="match status" value="1"/>
</dbReference>
<feature type="disulfide bond" evidence="1">
    <location>
        <begin position="186"/>
        <end position="195"/>
    </location>
</feature>
<gene>
    <name evidence="4" type="ORF">LOD99_5732</name>
</gene>
<keyword evidence="5" id="KW-1185">Reference proteome</keyword>
<feature type="domain" description="EGF-like" evidence="3">
    <location>
        <begin position="159"/>
        <end position="196"/>
    </location>
</feature>
<dbReference type="InterPro" id="IPR000742">
    <property type="entry name" value="EGF"/>
</dbReference>
<organism evidence="4 5">
    <name type="scientific">Oopsacas minuta</name>
    <dbReference type="NCBI Taxonomy" id="111878"/>
    <lineage>
        <taxon>Eukaryota</taxon>
        <taxon>Metazoa</taxon>
        <taxon>Porifera</taxon>
        <taxon>Hexactinellida</taxon>
        <taxon>Hexasterophora</taxon>
        <taxon>Lyssacinosida</taxon>
        <taxon>Leucopsacidae</taxon>
        <taxon>Oopsacas</taxon>
    </lineage>
</organism>
<dbReference type="SUPFAM" id="SSF57196">
    <property type="entry name" value="EGF/Laminin"/>
    <property type="match status" value="1"/>
</dbReference>
<dbReference type="Gene3D" id="2.10.25.10">
    <property type="entry name" value="Laminin"/>
    <property type="match status" value="1"/>
</dbReference>